<organism evidence="2 3">
    <name type="scientific">Evtepia gabavorous</name>
    <dbReference type="NCBI Taxonomy" id="2211183"/>
    <lineage>
        <taxon>Bacteria</taxon>
        <taxon>Bacillati</taxon>
        <taxon>Bacillota</taxon>
        <taxon>Clostridia</taxon>
        <taxon>Eubacteriales</taxon>
        <taxon>Evtepia</taxon>
    </lineage>
</organism>
<accession>A0A3E2B508</accession>
<evidence type="ECO:0000259" key="1">
    <source>
        <dbReference type="Pfam" id="PF11823"/>
    </source>
</evidence>
<keyword evidence="3" id="KW-1185">Reference proteome</keyword>
<dbReference type="GeneID" id="97994848"/>
<name>A0A3E2B508_9FIRM</name>
<dbReference type="AlphaFoldDB" id="A0A3E2B508"/>
<evidence type="ECO:0000313" key="3">
    <source>
        <dbReference type="Proteomes" id="UP000260649"/>
    </source>
</evidence>
<dbReference type="EMBL" id="QQRQ01000004">
    <property type="protein sequence ID" value="RFT07105.1"/>
    <property type="molecule type" value="Genomic_DNA"/>
</dbReference>
<protein>
    <submittedName>
        <fullName evidence="2">DUF3343 domain-containing protein</fullName>
    </submittedName>
</protein>
<comment type="caution">
    <text evidence="2">The sequence shown here is derived from an EMBL/GenBank/DDBJ whole genome shotgun (WGS) entry which is preliminary data.</text>
</comment>
<dbReference type="RefSeq" id="WP_021920744.1">
    <property type="nucleotide sequence ID" value="NZ_CAKXKJ010000001.1"/>
</dbReference>
<dbReference type="Proteomes" id="UP000260649">
    <property type="component" value="Unassembled WGS sequence"/>
</dbReference>
<gene>
    <name evidence="2" type="ORF">DV520_03710</name>
</gene>
<evidence type="ECO:0000313" key="2">
    <source>
        <dbReference type="EMBL" id="RFT07105.1"/>
    </source>
</evidence>
<sequence length="83" mass="9095">MVYLIMCRSLTYAQRVSNALERAGIPARVLRSPGEISPTGCSYSVKIAARNLARALTILNGTRLPYLGIYVNAAGYGYREVEL</sequence>
<proteinExistence type="predicted"/>
<reference evidence="2 3" key="1">
    <citation type="submission" date="2018-07" db="EMBL/GenBank/DDBJ databases">
        <title>GABA Modulating Bacteria of the Human Gut Microbiota.</title>
        <authorList>
            <person name="Strandwitz P."/>
            <person name="Kim K.H."/>
            <person name="Terekhova D."/>
            <person name="Liu J.K."/>
            <person name="Sharma A."/>
            <person name="Levering J."/>
            <person name="Mcdonald D."/>
            <person name="Dietrich D."/>
            <person name="Ramadhar T.R."/>
            <person name="Lekbua A."/>
            <person name="Mroue N."/>
            <person name="Liston C."/>
            <person name="Stewart E.J."/>
            <person name="Dubin M.J."/>
            <person name="Zengler K."/>
            <person name="Knight R."/>
            <person name="Gilbert J.A."/>
            <person name="Clardy J."/>
            <person name="Lewis K."/>
        </authorList>
    </citation>
    <scope>NUCLEOTIDE SEQUENCE [LARGE SCALE GENOMIC DNA]</scope>
    <source>
        <strain evidence="2 3">KLE1738</strain>
    </source>
</reference>
<dbReference type="OrthoDB" id="2084445at2"/>
<feature type="domain" description="Putative Se/S carrier protein-like" evidence="1">
    <location>
        <begin position="3"/>
        <end position="70"/>
    </location>
</feature>
<dbReference type="InterPro" id="IPR021778">
    <property type="entry name" value="Se/S_carrier-like"/>
</dbReference>
<dbReference type="Pfam" id="PF11823">
    <property type="entry name" value="Se_S_carrier"/>
    <property type="match status" value="1"/>
</dbReference>